<proteinExistence type="predicted"/>
<gene>
    <name evidence="1" type="primary">yqeC</name>
    <name evidence="1" type="ORF">GNF81_18780</name>
</gene>
<feature type="non-terminal residue" evidence="1">
    <location>
        <position position="165"/>
    </location>
</feature>
<feature type="non-terminal residue" evidence="1">
    <location>
        <position position="1"/>
    </location>
</feature>
<evidence type="ECO:0000313" key="2">
    <source>
        <dbReference type="Proteomes" id="UP001289066"/>
    </source>
</evidence>
<evidence type="ECO:0000313" key="1">
    <source>
        <dbReference type="EMBL" id="MDZ5034739.1"/>
    </source>
</evidence>
<dbReference type="NCBIfam" id="TIGR03172">
    <property type="entry name" value="selenium cofactor biosynthesis protein YqeC"/>
    <property type="match status" value="1"/>
</dbReference>
<protein>
    <submittedName>
        <fullName evidence="1">Selenium-dependent hydroxylase accessory protein YqeC</fullName>
    </submittedName>
</protein>
<name>A0AAW9IX58_CLOPF</name>
<dbReference type="RefSeq" id="WP_322413144.1">
    <property type="nucleotide sequence ID" value="NZ_WNVG01000865.1"/>
</dbReference>
<dbReference type="Proteomes" id="UP001289066">
    <property type="component" value="Unassembled WGS sequence"/>
</dbReference>
<comment type="caution">
    <text evidence="1">The sequence shown here is derived from an EMBL/GenBank/DDBJ whole genome shotgun (WGS) entry which is preliminary data.</text>
</comment>
<dbReference type="AlphaFoldDB" id="A0AAW9IX58"/>
<accession>A0AAW9IX58</accession>
<sequence>TLMYLLANELKSNNKVLVSTTTRIYAPNKEEVDYMAIGKDNYNNIKELNSNGIYAYGTFINDENKLIGISKEDLNICINDFPYIIVEADGSKKKSIKGWNETEPVICDKTDITIGIMSFKSLGMIINDENVHRVTEFNKLTDSYLGEIIGIKHFIRVIFGENGLF</sequence>
<dbReference type="Pfam" id="PF19842">
    <property type="entry name" value="YqeC"/>
    <property type="match status" value="1"/>
</dbReference>
<dbReference type="EMBL" id="WNVG01000865">
    <property type="protein sequence ID" value="MDZ5034739.1"/>
    <property type="molecule type" value="Genomic_DNA"/>
</dbReference>
<organism evidence="1 2">
    <name type="scientific">Clostridium perfringens</name>
    <dbReference type="NCBI Taxonomy" id="1502"/>
    <lineage>
        <taxon>Bacteria</taxon>
        <taxon>Bacillati</taxon>
        <taxon>Bacillota</taxon>
        <taxon>Clostridia</taxon>
        <taxon>Eubacteriales</taxon>
        <taxon>Clostridiaceae</taxon>
        <taxon>Clostridium</taxon>
    </lineage>
</organism>
<reference evidence="1" key="1">
    <citation type="submission" date="2019-11" db="EMBL/GenBank/DDBJ databases">
        <title>Characterization of Clostridium perfringens isolates from swine manure treated agricultural soils.</title>
        <authorList>
            <person name="Wushke S.T."/>
        </authorList>
    </citation>
    <scope>NUCLEOTIDE SEQUENCE</scope>
    <source>
        <strain evidence="1">X15</strain>
    </source>
</reference>
<dbReference type="InterPro" id="IPR017587">
    <property type="entry name" value="YqeC"/>
</dbReference>